<dbReference type="AlphaFoldDB" id="A0A847S6D1"/>
<proteinExistence type="predicted"/>
<reference evidence="1 2" key="1">
    <citation type="submission" date="2020-04" db="EMBL/GenBank/DDBJ databases">
        <authorList>
            <person name="Yin C."/>
        </authorList>
    </citation>
    <scope>NUCLEOTIDE SEQUENCE [LARGE SCALE GENOMIC DNA]</scope>
    <source>
        <strain evidence="1 2">Ae27</strain>
    </source>
</reference>
<protein>
    <submittedName>
        <fullName evidence="1">Uncharacterized protein</fullName>
    </submittedName>
</protein>
<dbReference type="RefSeq" id="WP_168874899.1">
    <property type="nucleotide sequence ID" value="NZ_JABAIA010000004.1"/>
</dbReference>
<sequence length="750" mass="85097">MKRPVSVPEGAVYNEADKEWLLGETNENNQRIGPWKKWHTDGYLWETIDYREGIPPYPTQRFHPDGTLSQAGEWYGGDKYIGPLRLIKSDNPTPEYFPPDNAANVWAAEFDYEDEFIYNAQRYFDKDNNEVSSDGDLLPARPANVPARAHFIRAAYSSTNWVMGTVDTRIADYIGEYYEWDLDGKPVVKRLYSASGKVLEEYKYTDGVLRTSNVYDKDVPKDSETCYYYSGTAAPVVKTRIVYRHQGKDVTNTYFDKTGRQLYSVRREELSPVHKRRYFNGELVCEGHLSEEDFCFPESAVYYASGGGKLIDFTNNGDGTGTWRLYDATGEVVRQLTVTEKEDDHFRLIGWAAFMPSWGGYDAHTADTDWESVEYFFNRYYDELNAKLKLHALEVPAYLQKELDIVNWETIGAYHSDGGTELPIAINGLLSDDEKVVEVAEKMLWPEIEQQGVVYEATYKVAAILARMVPHYPHLPAVQLRLVKFLYDILDLPYITEQTDLYKELLGAVAPLEPMLLQWAVGSDTDMARIAQYILMYAGQEATEQFLLEESRNTSYSSTRRGYAVYSLSGFYLNKDQRDRLLTSFSAALGAEGDAFVRFVLAAQLVLLTGAEAEDAWLTELLHALADHEALDHDFGNMMPFIGNIDNAHEYILAVLRQSRPDVLEKNILPIIEALPAADSFKQISYLQTIFAVLFSDEAALEDMTPVRKKALLAAADAAAKSPGFVNLLEVFREYGLPHDAYALRQLAEA</sequence>
<comment type="caution">
    <text evidence="1">The sequence shown here is derived from an EMBL/GenBank/DDBJ whole genome shotgun (WGS) entry which is preliminary data.</text>
</comment>
<organism evidence="1 2">
    <name type="scientific">Chitinophaga varians</name>
    <dbReference type="NCBI Taxonomy" id="2202339"/>
    <lineage>
        <taxon>Bacteria</taxon>
        <taxon>Pseudomonadati</taxon>
        <taxon>Bacteroidota</taxon>
        <taxon>Chitinophagia</taxon>
        <taxon>Chitinophagales</taxon>
        <taxon>Chitinophagaceae</taxon>
        <taxon>Chitinophaga</taxon>
    </lineage>
</organism>
<evidence type="ECO:0000313" key="2">
    <source>
        <dbReference type="Proteomes" id="UP000570474"/>
    </source>
</evidence>
<gene>
    <name evidence="1" type="ORF">HGH92_31930</name>
</gene>
<name>A0A847S6D1_9BACT</name>
<dbReference type="Proteomes" id="UP000570474">
    <property type="component" value="Unassembled WGS sequence"/>
</dbReference>
<evidence type="ECO:0000313" key="1">
    <source>
        <dbReference type="EMBL" id="NLR68955.1"/>
    </source>
</evidence>
<dbReference type="EMBL" id="JABAIA010000004">
    <property type="protein sequence ID" value="NLR68955.1"/>
    <property type="molecule type" value="Genomic_DNA"/>
</dbReference>
<accession>A0A847S6D1</accession>
<keyword evidence="2" id="KW-1185">Reference proteome</keyword>
<dbReference type="Gene3D" id="3.90.930.1">
    <property type="match status" value="1"/>
</dbReference>